<evidence type="ECO:0000259" key="9">
    <source>
        <dbReference type="PROSITE" id="PS01124"/>
    </source>
</evidence>
<dbReference type="Gene3D" id="1.10.287.130">
    <property type="match status" value="1"/>
</dbReference>
<feature type="domain" description="Response regulatory" evidence="11">
    <location>
        <begin position="1063"/>
        <end position="1178"/>
    </location>
</feature>
<dbReference type="Pfam" id="PF00072">
    <property type="entry name" value="Response_reg"/>
    <property type="match status" value="1"/>
</dbReference>
<dbReference type="SMART" id="SM00388">
    <property type="entry name" value="HisKA"/>
    <property type="match status" value="1"/>
</dbReference>
<keyword evidence="8" id="KW-0472">Membrane</keyword>
<dbReference type="SMART" id="SM00387">
    <property type="entry name" value="HATPase_c"/>
    <property type="match status" value="1"/>
</dbReference>
<evidence type="ECO:0000256" key="2">
    <source>
        <dbReference type="ARBA" id="ARBA00012438"/>
    </source>
</evidence>
<dbReference type="InterPro" id="IPR013783">
    <property type="entry name" value="Ig-like_fold"/>
</dbReference>
<dbReference type="InterPro" id="IPR011006">
    <property type="entry name" value="CheY-like_superfamily"/>
</dbReference>
<proteinExistence type="predicted"/>
<dbReference type="InterPro" id="IPR009057">
    <property type="entry name" value="Homeodomain-like_sf"/>
</dbReference>
<dbReference type="InterPro" id="IPR015943">
    <property type="entry name" value="WD40/YVTN_repeat-like_dom_sf"/>
</dbReference>
<dbReference type="PROSITE" id="PS50110">
    <property type="entry name" value="RESPONSE_REGULATORY"/>
    <property type="match status" value="1"/>
</dbReference>
<keyword evidence="8" id="KW-1133">Transmembrane helix</keyword>
<feature type="transmembrane region" description="Helical" evidence="8">
    <location>
        <begin position="762"/>
        <end position="784"/>
    </location>
</feature>
<dbReference type="InterPro" id="IPR018062">
    <property type="entry name" value="HTH_AraC-typ_CS"/>
</dbReference>
<dbReference type="Pfam" id="PF07495">
    <property type="entry name" value="Y_Y_Y"/>
    <property type="match status" value="1"/>
</dbReference>
<dbReference type="CDD" id="cd17574">
    <property type="entry name" value="REC_OmpR"/>
    <property type="match status" value="1"/>
</dbReference>
<accession>A0ABX2AT35</accession>
<gene>
    <name evidence="12" type="ORF">HPS55_06120</name>
</gene>
<dbReference type="PANTHER" id="PTHR43547">
    <property type="entry name" value="TWO-COMPONENT HISTIDINE KINASE"/>
    <property type="match status" value="1"/>
</dbReference>
<dbReference type="InterPro" id="IPR001789">
    <property type="entry name" value="Sig_transdc_resp-reg_receiver"/>
</dbReference>
<dbReference type="Gene3D" id="3.40.50.2300">
    <property type="match status" value="1"/>
</dbReference>
<dbReference type="RefSeq" id="WP_172174726.1">
    <property type="nucleotide sequence ID" value="NZ_CASGIA010000005.1"/>
</dbReference>
<evidence type="ECO:0000256" key="8">
    <source>
        <dbReference type="SAM" id="Phobius"/>
    </source>
</evidence>
<comment type="caution">
    <text evidence="12">The sequence shown here is derived from an EMBL/GenBank/DDBJ whole genome shotgun (WGS) entry which is preliminary data.</text>
</comment>
<keyword evidence="5" id="KW-0238">DNA-binding</keyword>
<evidence type="ECO:0000313" key="13">
    <source>
        <dbReference type="Proteomes" id="UP001193734"/>
    </source>
</evidence>
<keyword evidence="13" id="KW-1185">Reference proteome</keyword>
<dbReference type="SUPFAM" id="SSF55874">
    <property type="entry name" value="ATPase domain of HSP90 chaperone/DNA topoisomerase II/histidine kinase"/>
    <property type="match status" value="1"/>
</dbReference>
<dbReference type="PROSITE" id="PS00041">
    <property type="entry name" value="HTH_ARAC_FAMILY_1"/>
    <property type="match status" value="1"/>
</dbReference>
<dbReference type="InterPro" id="IPR005467">
    <property type="entry name" value="His_kinase_dom"/>
</dbReference>
<dbReference type="PROSITE" id="PS50109">
    <property type="entry name" value="HIS_KIN"/>
    <property type="match status" value="1"/>
</dbReference>
<protein>
    <recommendedName>
        <fullName evidence="2">histidine kinase</fullName>
        <ecNumber evidence="2">2.7.13.3</ecNumber>
    </recommendedName>
</protein>
<feature type="domain" description="Histidine kinase" evidence="10">
    <location>
        <begin position="820"/>
        <end position="1042"/>
    </location>
</feature>
<dbReference type="Proteomes" id="UP001193734">
    <property type="component" value="Unassembled WGS sequence"/>
</dbReference>
<dbReference type="InterPro" id="IPR018060">
    <property type="entry name" value="HTH_AraC"/>
</dbReference>
<dbReference type="Pfam" id="PF00512">
    <property type="entry name" value="HisKA"/>
    <property type="match status" value="1"/>
</dbReference>
<evidence type="ECO:0000256" key="5">
    <source>
        <dbReference type="ARBA" id="ARBA00023125"/>
    </source>
</evidence>
<evidence type="ECO:0000256" key="4">
    <source>
        <dbReference type="ARBA" id="ARBA00023015"/>
    </source>
</evidence>
<dbReference type="Gene3D" id="3.30.565.10">
    <property type="entry name" value="Histidine kinase-like ATPase, C-terminal domain"/>
    <property type="match status" value="1"/>
</dbReference>
<evidence type="ECO:0000256" key="3">
    <source>
        <dbReference type="ARBA" id="ARBA00022553"/>
    </source>
</evidence>
<evidence type="ECO:0000259" key="10">
    <source>
        <dbReference type="PROSITE" id="PS50109"/>
    </source>
</evidence>
<dbReference type="Gene3D" id="1.10.10.60">
    <property type="entry name" value="Homeodomain-like"/>
    <property type="match status" value="1"/>
</dbReference>
<dbReference type="InterPro" id="IPR036097">
    <property type="entry name" value="HisK_dim/P_sf"/>
</dbReference>
<dbReference type="InterPro" id="IPR003594">
    <property type="entry name" value="HATPase_dom"/>
</dbReference>
<dbReference type="PRINTS" id="PR00344">
    <property type="entry name" value="BCTRLSENSOR"/>
</dbReference>
<dbReference type="InterPro" id="IPR036890">
    <property type="entry name" value="HATPase_C_sf"/>
</dbReference>
<keyword evidence="4" id="KW-0805">Transcription regulation</keyword>
<dbReference type="SUPFAM" id="SSF52172">
    <property type="entry name" value="CheY-like"/>
    <property type="match status" value="1"/>
</dbReference>
<evidence type="ECO:0000256" key="7">
    <source>
        <dbReference type="PROSITE-ProRule" id="PRU00169"/>
    </source>
</evidence>
<evidence type="ECO:0000313" key="12">
    <source>
        <dbReference type="EMBL" id="NPE13904.1"/>
    </source>
</evidence>
<dbReference type="InterPro" id="IPR011110">
    <property type="entry name" value="Reg_prop"/>
</dbReference>
<dbReference type="PANTHER" id="PTHR43547:SF2">
    <property type="entry name" value="HYBRID SIGNAL TRANSDUCTION HISTIDINE KINASE C"/>
    <property type="match status" value="1"/>
</dbReference>
<keyword evidence="8" id="KW-0812">Transmembrane</keyword>
<dbReference type="EC" id="2.7.13.3" evidence="2"/>
<dbReference type="SMART" id="SM00342">
    <property type="entry name" value="HTH_ARAC"/>
    <property type="match status" value="1"/>
</dbReference>
<dbReference type="Pfam" id="PF12833">
    <property type="entry name" value="HTH_18"/>
    <property type="match status" value="1"/>
</dbReference>
<evidence type="ECO:0000256" key="1">
    <source>
        <dbReference type="ARBA" id="ARBA00000085"/>
    </source>
</evidence>
<dbReference type="Gene3D" id="2.130.10.10">
    <property type="entry name" value="YVTN repeat-like/Quinoprotein amine dehydrogenase"/>
    <property type="match status" value="2"/>
</dbReference>
<dbReference type="SMART" id="SM00448">
    <property type="entry name" value="REC"/>
    <property type="match status" value="1"/>
</dbReference>
<dbReference type="SUPFAM" id="SSF47384">
    <property type="entry name" value="Homodimeric domain of signal transducing histidine kinase"/>
    <property type="match status" value="1"/>
</dbReference>
<dbReference type="CDD" id="cd00082">
    <property type="entry name" value="HisKA"/>
    <property type="match status" value="1"/>
</dbReference>
<feature type="modified residue" description="4-aspartylphosphate" evidence="7">
    <location>
        <position position="1111"/>
    </location>
</feature>
<dbReference type="InterPro" id="IPR011123">
    <property type="entry name" value="Y_Y_Y"/>
</dbReference>
<reference evidence="12 13" key="1">
    <citation type="submission" date="2020-05" db="EMBL/GenBank/DDBJ databases">
        <title>Distinct polysaccharide utilization as determinants for interspecies competition between intestinal Prevotella spp.</title>
        <authorList>
            <person name="Galvez E.J.C."/>
            <person name="Iljazovic A."/>
            <person name="Strowig T."/>
        </authorList>
    </citation>
    <scope>NUCLEOTIDE SEQUENCE [LARGE SCALE GENOMIC DNA]</scope>
    <source>
        <strain evidence="12 13">PROD</strain>
    </source>
</reference>
<organism evidence="12 13">
    <name type="scientific">Xylanibacter rodentium</name>
    <dbReference type="NCBI Taxonomy" id="2736289"/>
    <lineage>
        <taxon>Bacteria</taxon>
        <taxon>Pseudomonadati</taxon>
        <taxon>Bacteroidota</taxon>
        <taxon>Bacteroidia</taxon>
        <taxon>Bacteroidales</taxon>
        <taxon>Prevotellaceae</taxon>
        <taxon>Xylanibacter</taxon>
    </lineage>
</organism>
<keyword evidence="6" id="KW-0804">Transcription</keyword>
<dbReference type="InterPro" id="IPR003661">
    <property type="entry name" value="HisK_dim/P_dom"/>
</dbReference>
<keyword evidence="3 7" id="KW-0597">Phosphoprotein</keyword>
<feature type="domain" description="HTH araC/xylS-type" evidence="9">
    <location>
        <begin position="1210"/>
        <end position="1309"/>
    </location>
</feature>
<dbReference type="PROSITE" id="PS01124">
    <property type="entry name" value="HTH_ARAC_FAMILY_2"/>
    <property type="match status" value="1"/>
</dbReference>
<dbReference type="InterPro" id="IPR004358">
    <property type="entry name" value="Sig_transdc_His_kin-like_C"/>
</dbReference>
<evidence type="ECO:0000256" key="6">
    <source>
        <dbReference type="ARBA" id="ARBA00023163"/>
    </source>
</evidence>
<sequence length="1312" mass="147448">MNDTLIKILTLLLYVVTMSTPCHGFSEQGTRKFRYIGTWQGLPDGNITSLLTDCRGALWIGTDAGLARYDGYEVMTVMDRAVSEICEDGEHNLWIRSGDALLRYIRKENRLDDDTEAFFTSIGIDSTAKEHVFTDGGKRLWVLTRKSLYRYDFAKRKLWRVTSGRLPQKRNREYISSAEDGMYIYIGGCGNRLWQVDKKTGRTVITSVPAELKNSRPCVYADRNGVLWAYSTLSEQLYRRVTVGENTEWQQVVLPPSDGVRSSVSANAIHQIADDGKGRVWIATDHRGLFCYDTACGAVTQHITAGGNRGDMAENNVNTLTVDKHGTLWLGHYKQGISYSSLDFSMFKRFARDCGDVSALFTDEAGTVWVGTDGNGLFRTSADGTPEQTPLRDMCIASMLQDRDGHIWVGTYNSGLYCMDRGGRIISKYSTADGSLPTDMSWKISEDDKGNIWVCSAFHPVLRLDPATGRYAYYKTPQGSDVYGMSITKDHAGRIYIGTSDGLCIYDTADGSQICTSADKDGSRLFLNRQAMALCYDSHDILWMGHYNGLTAWDMKTDSIWLFSTEERGICNNLVKSIQEDRDGNIWVSTAGGISRISVGDRAKGDFRVLNFKHIASESDNYFNQNSSAIASDGSVLFGCVRGYVGISPKAYRRSEHHIPQIFFSSITAGGKPLDETAEKLDLSHRDHSILLRLMTDNPAGSSEVRYAYTIGGDKEWIYINNPVISFASMASGSYLLRVKACNGDGVWSPERRLAIYVAPPFWLSPVMLCLYMLLVVLGVWWFVMRSRRRNIRRMDLERQRMEQDKNVRLAEMKLRFFTNVSHDLRTPLTLIISPLQMLLRETLPDTVMRRLQIMEKNARLLQDQINALLDFRRLDVGAERLRLQSGDIVSFVRDSCERFSSYATDRDISFGFDTDIDVMQMEFDHDKIHKIIYNLLSNAFKYTPDGRSICVTMRRLPDEVEISVADSGPGVADKDKQLVFERFYQSAVEGSADSYDMQHLTGSGIGLHIVSSYVRLMGGTVYVSDGESGGAVFSFRIPADENVRTCAEAVPDGLSETAGAFTVLVVDDNRDMCEFIGTSLADHYRVLTAADGAEAMDILGREAVSLVVSDVMMPVMDGLELCRRIKSDIQLSHIPVILLTARTAEDSVMEGYETGADDYLTKPFNIDMLKLRINKFIELAKMSHLRFQQKPDVRPEEITITTLDEQFIKQAIGIVEANMGDSDFSVEALGQALGMNRVALWKKLQAITGKGPADFIRNIRMKHGRMLLDQGRMNVSEIAYRVGYNTVKRFTENFKTEFGMTPSEYKKTLRK</sequence>
<dbReference type="SUPFAM" id="SSF46689">
    <property type="entry name" value="Homeodomain-like"/>
    <property type="match status" value="1"/>
</dbReference>
<dbReference type="SUPFAM" id="SSF63829">
    <property type="entry name" value="Calcium-dependent phosphotriesterase"/>
    <property type="match status" value="3"/>
</dbReference>
<dbReference type="Pfam" id="PF07494">
    <property type="entry name" value="Reg_prop"/>
    <property type="match status" value="2"/>
</dbReference>
<dbReference type="Pfam" id="PF02518">
    <property type="entry name" value="HATPase_c"/>
    <property type="match status" value="1"/>
</dbReference>
<evidence type="ECO:0000259" key="11">
    <source>
        <dbReference type="PROSITE" id="PS50110"/>
    </source>
</evidence>
<dbReference type="EMBL" id="JABKKE010000008">
    <property type="protein sequence ID" value="NPE13904.1"/>
    <property type="molecule type" value="Genomic_DNA"/>
</dbReference>
<dbReference type="GeneID" id="82157337"/>
<dbReference type="Gene3D" id="2.60.40.10">
    <property type="entry name" value="Immunoglobulins"/>
    <property type="match status" value="1"/>
</dbReference>
<name>A0ABX2AT35_9BACT</name>
<comment type="catalytic activity">
    <reaction evidence="1">
        <text>ATP + protein L-histidine = ADP + protein N-phospho-L-histidine.</text>
        <dbReference type="EC" id="2.7.13.3"/>
    </reaction>
</comment>